<proteinExistence type="predicted"/>
<reference evidence="1 2" key="2">
    <citation type="journal article" date="2022" name="Mol. Ecol. Resour.">
        <title>The genomes of chicory, endive, great burdock and yacon provide insights into Asteraceae paleo-polyploidization history and plant inulin production.</title>
        <authorList>
            <person name="Fan W."/>
            <person name="Wang S."/>
            <person name="Wang H."/>
            <person name="Wang A."/>
            <person name="Jiang F."/>
            <person name="Liu H."/>
            <person name="Zhao H."/>
            <person name="Xu D."/>
            <person name="Zhang Y."/>
        </authorList>
    </citation>
    <scope>NUCLEOTIDE SEQUENCE [LARGE SCALE GENOMIC DNA]</scope>
    <source>
        <strain evidence="2">cv. Punajuju</strain>
        <tissue evidence="1">Leaves</tissue>
    </source>
</reference>
<gene>
    <name evidence="1" type="ORF">L2E82_29203</name>
</gene>
<dbReference type="EMBL" id="CM042013">
    <property type="protein sequence ID" value="KAI3738922.1"/>
    <property type="molecule type" value="Genomic_DNA"/>
</dbReference>
<keyword evidence="2" id="KW-1185">Reference proteome</keyword>
<organism evidence="1 2">
    <name type="scientific">Cichorium intybus</name>
    <name type="common">Chicory</name>
    <dbReference type="NCBI Taxonomy" id="13427"/>
    <lineage>
        <taxon>Eukaryota</taxon>
        <taxon>Viridiplantae</taxon>
        <taxon>Streptophyta</taxon>
        <taxon>Embryophyta</taxon>
        <taxon>Tracheophyta</taxon>
        <taxon>Spermatophyta</taxon>
        <taxon>Magnoliopsida</taxon>
        <taxon>eudicotyledons</taxon>
        <taxon>Gunneridae</taxon>
        <taxon>Pentapetalae</taxon>
        <taxon>asterids</taxon>
        <taxon>campanulids</taxon>
        <taxon>Asterales</taxon>
        <taxon>Asteraceae</taxon>
        <taxon>Cichorioideae</taxon>
        <taxon>Cichorieae</taxon>
        <taxon>Cichoriinae</taxon>
        <taxon>Cichorium</taxon>
    </lineage>
</organism>
<accession>A0ACB9CX65</accession>
<name>A0ACB9CX65_CICIN</name>
<evidence type="ECO:0000313" key="1">
    <source>
        <dbReference type="EMBL" id="KAI3738922.1"/>
    </source>
</evidence>
<protein>
    <submittedName>
        <fullName evidence="1">Uncharacterized protein</fullName>
    </submittedName>
</protein>
<comment type="caution">
    <text evidence="1">The sequence shown here is derived from an EMBL/GenBank/DDBJ whole genome shotgun (WGS) entry which is preliminary data.</text>
</comment>
<reference evidence="2" key="1">
    <citation type="journal article" date="2022" name="Mol. Ecol. Resour.">
        <title>The genomes of chicory, endive, great burdock and yacon provide insights into Asteraceae palaeo-polyploidization history and plant inulin production.</title>
        <authorList>
            <person name="Fan W."/>
            <person name="Wang S."/>
            <person name="Wang H."/>
            <person name="Wang A."/>
            <person name="Jiang F."/>
            <person name="Liu H."/>
            <person name="Zhao H."/>
            <person name="Xu D."/>
            <person name="Zhang Y."/>
        </authorList>
    </citation>
    <scope>NUCLEOTIDE SEQUENCE [LARGE SCALE GENOMIC DNA]</scope>
    <source>
        <strain evidence="2">cv. Punajuju</strain>
    </source>
</reference>
<sequence length="82" mass="9051">MPPPAVVESACGFGRLRGKEKEKPLDHLRLEIVLEIKKLGRLLLFDLADIVGVDLYHVEKQAQVVVGNDSSLMLINGEIISD</sequence>
<evidence type="ECO:0000313" key="2">
    <source>
        <dbReference type="Proteomes" id="UP001055811"/>
    </source>
</evidence>
<dbReference type="Proteomes" id="UP001055811">
    <property type="component" value="Linkage Group LG05"/>
</dbReference>